<dbReference type="PROSITE" id="PS51375">
    <property type="entry name" value="PPR"/>
    <property type="match status" value="5"/>
</dbReference>
<feature type="domain" description="Pentatricopeptide repeat-containing protein-mitochondrial" evidence="6">
    <location>
        <begin position="186"/>
        <end position="316"/>
    </location>
</feature>
<organism evidence="7 8">
    <name type="scientific">Asterophora parasitica</name>
    <dbReference type="NCBI Taxonomy" id="117018"/>
    <lineage>
        <taxon>Eukaryota</taxon>
        <taxon>Fungi</taxon>
        <taxon>Dikarya</taxon>
        <taxon>Basidiomycota</taxon>
        <taxon>Agaricomycotina</taxon>
        <taxon>Agaricomycetes</taxon>
        <taxon>Agaricomycetidae</taxon>
        <taxon>Agaricales</taxon>
        <taxon>Tricholomatineae</taxon>
        <taxon>Lyophyllaceae</taxon>
        <taxon>Asterophora</taxon>
    </lineage>
</organism>
<evidence type="ECO:0000259" key="6">
    <source>
        <dbReference type="Pfam" id="PF23276"/>
    </source>
</evidence>
<comment type="similarity">
    <text evidence="1">Belongs to the CCM1 family.</text>
</comment>
<evidence type="ECO:0000313" key="8">
    <source>
        <dbReference type="Proteomes" id="UP000775547"/>
    </source>
</evidence>
<dbReference type="Pfam" id="PF23276">
    <property type="entry name" value="TPR_24"/>
    <property type="match status" value="1"/>
</dbReference>
<sequence length="485" mass="54401">MKAANLQPDLASYTALMNAAAFEGHWLDAWAILDDMVAEGISPDVTVFSALLKAQYRCSSQHIWKVVEKMKELGVAPNATIYSNIIRRFLDQGNLELAIQYFYAMKSHEIIPDVHIAQSVIAHTAQAGYPRLALDLAAWFESVSIRRLDHTVWVRCLIASAEQLYEEGVYSCWKKVVHELKMKPGEGICISVLDTAARHGLPDLATDVLRVMKLTGIEWQEYHFAPLIEAFSRQKQFKEAFQVLEIMRSDGIAPLPETAYAVADAITDTITIDSTWTIIDELQKDGQKVDVTVIQALIKATVKLGDLQRAIGAYKTLPEYGVTPDLTVFNLLLRGCVRASHRELGDLLLADMKAAKVKPDQETYETFISLCLTDTDYEDSFFYLEEMKAAGFRPSPRVYKHLVEKCLGANDPRFKIAVEEMLQQGYRPPAGLQRMIRKTLEAEHGRRANDRDVIASEPVAIDGAARRFIETGGVQGVLELPKERI</sequence>
<proteinExistence type="inferred from homology"/>
<evidence type="ECO:0000256" key="5">
    <source>
        <dbReference type="PROSITE-ProRule" id="PRU00708"/>
    </source>
</evidence>
<feature type="repeat" description="PPR" evidence="5">
    <location>
        <begin position="78"/>
        <end position="112"/>
    </location>
</feature>
<evidence type="ECO:0000256" key="1">
    <source>
        <dbReference type="ARBA" id="ARBA00006192"/>
    </source>
</evidence>
<reference evidence="7" key="2">
    <citation type="submission" date="2021-10" db="EMBL/GenBank/DDBJ databases">
        <title>Phylogenomics reveals ancestral predisposition of the termite-cultivated fungus Termitomyces towards a domesticated lifestyle.</title>
        <authorList>
            <person name="Auxier B."/>
            <person name="Grum-Grzhimaylo A."/>
            <person name="Cardenas M.E."/>
            <person name="Lodge J.D."/>
            <person name="Laessoe T."/>
            <person name="Pedersen O."/>
            <person name="Smith M.E."/>
            <person name="Kuyper T.W."/>
            <person name="Franco-Molano E.A."/>
            <person name="Baroni T.J."/>
            <person name="Aanen D.K."/>
        </authorList>
    </citation>
    <scope>NUCLEOTIDE SEQUENCE</scope>
    <source>
        <strain evidence="7">AP01</strain>
        <tissue evidence="7">Mycelium</tissue>
    </source>
</reference>
<dbReference type="InterPro" id="IPR011990">
    <property type="entry name" value="TPR-like_helical_dom_sf"/>
</dbReference>
<comment type="caution">
    <text evidence="7">The sequence shown here is derived from an EMBL/GenBank/DDBJ whole genome shotgun (WGS) entry which is preliminary data.</text>
</comment>
<comment type="function">
    <text evidence="3">Regulates mitochondrial small subunit maturation by controlling 15S rRNA 5'-end processing. Localizes to the 5' precursor of the 15S rRNA in a position that is subsequently occupied by mS47 in the mature yeast mtSSU. Uses structure and sequence-specific RNA recognition, binding to a single-stranded region of the precursor and specifically recognizing bases -6 to -1. The exchange of Ccm1 for mS47 is coupled to the irreversible removal of precursor rRNA that is accompanied by conformational changes of the mitoribosomal proteins uS5m and mS26. These conformational changes signal completion of 5'-end rRNA processing through protection of the mature 5'-end of the 15S rRNA and stabilization of mS47. The removal of the 5' precursor together with the dissociation of Ccm1 may be catalyzed by the 5'-3' exoribonuclease Pet127. Involved in the specific removal of group I introns in mitochondrial encoded transcripts.</text>
</comment>
<accession>A0A9P7KET3</accession>
<dbReference type="InterPro" id="IPR057027">
    <property type="entry name" value="TPR_mt"/>
</dbReference>
<dbReference type="NCBIfam" id="TIGR00756">
    <property type="entry name" value="PPR"/>
    <property type="match status" value="4"/>
</dbReference>
<evidence type="ECO:0000313" key="7">
    <source>
        <dbReference type="EMBL" id="KAG5645196.1"/>
    </source>
</evidence>
<dbReference type="InterPro" id="IPR002885">
    <property type="entry name" value="PPR_rpt"/>
</dbReference>
<dbReference type="Proteomes" id="UP000775547">
    <property type="component" value="Unassembled WGS sequence"/>
</dbReference>
<dbReference type="AlphaFoldDB" id="A0A9P7KET3"/>
<dbReference type="Gene3D" id="1.25.40.10">
    <property type="entry name" value="Tetratricopeptide repeat domain"/>
    <property type="match status" value="4"/>
</dbReference>
<comment type="subunit">
    <text evidence="4">Binds to mitochondrial small subunit 15S rRNA.</text>
</comment>
<feature type="repeat" description="PPR" evidence="5">
    <location>
        <begin position="9"/>
        <end position="43"/>
    </location>
</feature>
<gene>
    <name evidence="7" type="ORF">DXG03_006714</name>
</gene>
<feature type="repeat" description="PPR" evidence="5">
    <location>
        <begin position="360"/>
        <end position="394"/>
    </location>
</feature>
<protein>
    <recommendedName>
        <fullName evidence="6">Pentatricopeptide repeat-containing protein-mitochondrial domain-containing protein</fullName>
    </recommendedName>
</protein>
<name>A0A9P7KET3_9AGAR</name>
<feature type="repeat" description="PPR" evidence="5">
    <location>
        <begin position="325"/>
        <end position="359"/>
    </location>
</feature>
<dbReference type="OrthoDB" id="185373at2759"/>
<reference evidence="7" key="1">
    <citation type="submission" date="2020-07" db="EMBL/GenBank/DDBJ databases">
        <authorList>
            <person name="Nieuwenhuis M."/>
            <person name="Van De Peppel L.J.J."/>
        </authorList>
    </citation>
    <scope>NUCLEOTIDE SEQUENCE</scope>
    <source>
        <strain evidence="7">AP01</strain>
        <tissue evidence="7">Mycelium</tissue>
    </source>
</reference>
<evidence type="ECO:0000256" key="3">
    <source>
        <dbReference type="ARBA" id="ARBA00044493"/>
    </source>
</evidence>
<keyword evidence="8" id="KW-1185">Reference proteome</keyword>
<evidence type="ECO:0000256" key="4">
    <source>
        <dbReference type="ARBA" id="ARBA00044511"/>
    </source>
</evidence>
<dbReference type="PANTHER" id="PTHR47447:SF17">
    <property type="entry name" value="OS12G0638900 PROTEIN"/>
    <property type="match status" value="1"/>
</dbReference>
<evidence type="ECO:0000256" key="2">
    <source>
        <dbReference type="ARBA" id="ARBA00022737"/>
    </source>
</evidence>
<feature type="repeat" description="PPR" evidence="5">
    <location>
        <begin position="220"/>
        <end position="254"/>
    </location>
</feature>
<dbReference type="EMBL" id="JABCKV010000046">
    <property type="protein sequence ID" value="KAG5645196.1"/>
    <property type="molecule type" value="Genomic_DNA"/>
</dbReference>
<keyword evidence="2" id="KW-0677">Repeat</keyword>
<dbReference type="Pfam" id="PF13812">
    <property type="entry name" value="PPR_3"/>
    <property type="match status" value="2"/>
</dbReference>
<dbReference type="PANTHER" id="PTHR47447">
    <property type="entry name" value="OS03G0856100 PROTEIN"/>
    <property type="match status" value="1"/>
</dbReference>